<organism evidence="1 2">
    <name type="scientific">Moraxella catarrhalis</name>
    <name type="common">Branhamella catarrhalis</name>
    <dbReference type="NCBI Taxonomy" id="480"/>
    <lineage>
        <taxon>Bacteria</taxon>
        <taxon>Pseudomonadati</taxon>
        <taxon>Pseudomonadota</taxon>
        <taxon>Gammaproteobacteria</taxon>
        <taxon>Moraxellales</taxon>
        <taxon>Moraxellaceae</taxon>
        <taxon>Moraxella</taxon>
    </lineage>
</organism>
<gene>
    <name evidence="1" type="ORF">AO370_1161</name>
</gene>
<proteinExistence type="predicted"/>
<dbReference type="Gene3D" id="3.90.1150.10">
    <property type="entry name" value="Aspartate Aminotransferase, domain 1"/>
    <property type="match status" value="1"/>
</dbReference>
<dbReference type="AlphaFoldDB" id="A0A198WV66"/>
<evidence type="ECO:0000313" key="1">
    <source>
        <dbReference type="EMBL" id="OAV25084.1"/>
    </source>
</evidence>
<protein>
    <submittedName>
        <fullName evidence="1">Uncharacterized protein</fullName>
    </submittedName>
</protein>
<comment type="caution">
    <text evidence="1">The sequence shown here is derived from an EMBL/GenBank/DDBJ whole genome shotgun (WGS) entry which is preliminary data.</text>
</comment>
<evidence type="ECO:0000313" key="2">
    <source>
        <dbReference type="Proteomes" id="UP000078295"/>
    </source>
</evidence>
<accession>A0A198WV66</accession>
<reference evidence="1 2" key="1">
    <citation type="journal article" date="2016" name="Genome Biol. Evol.">
        <title>Comparative Genomic Analyses of the Moraxella catarrhalis Serosensitive and Seroresistant Lineages Demonstrate Their Independent Evolution.</title>
        <authorList>
            <person name="Earl J.P."/>
            <person name="de Vries S.P."/>
            <person name="Ahmed A."/>
            <person name="Powell E."/>
            <person name="Schultz M.P."/>
            <person name="Hermans P.W."/>
            <person name="Hill D.J."/>
            <person name="Zhou Z."/>
            <person name="Constantinidou C.I."/>
            <person name="Hu F.Z."/>
            <person name="Bootsma H.J."/>
            <person name="Ehrlich G.D."/>
        </authorList>
    </citation>
    <scope>NUCLEOTIDE SEQUENCE [LARGE SCALE GENOMIC DNA]</scope>
    <source>
        <strain evidence="1 2">F23</strain>
    </source>
</reference>
<name>A0A198WV66_MORCA</name>
<dbReference type="EMBL" id="LXHQ01000031">
    <property type="protein sequence ID" value="OAV25084.1"/>
    <property type="molecule type" value="Genomic_DNA"/>
</dbReference>
<dbReference type="InterPro" id="IPR015422">
    <property type="entry name" value="PyrdxlP-dep_Trfase_small"/>
</dbReference>
<sequence>MNSCTMPTYVRQPLICVRGEGSYLYTKDGTAYLALIGRKRQRLCCVKPLAWCKYFFANSGAKANECVLKLAISSASLNLEFK</sequence>
<dbReference type="Proteomes" id="UP000078295">
    <property type="component" value="Unassembled WGS sequence"/>
</dbReference>
<dbReference type="SUPFAM" id="SSF53383">
    <property type="entry name" value="PLP-dependent transferases"/>
    <property type="match status" value="1"/>
</dbReference>
<dbReference type="OrthoDB" id="9801052at2"/>
<dbReference type="RefSeq" id="WP_064603620.1">
    <property type="nucleotide sequence ID" value="NZ_JAABLA010000010.1"/>
</dbReference>
<dbReference type="InterPro" id="IPR015424">
    <property type="entry name" value="PyrdxlP-dep_Trfase"/>
</dbReference>